<dbReference type="GO" id="GO:0009247">
    <property type="term" value="P:glycolipid biosynthetic process"/>
    <property type="evidence" value="ECO:0007669"/>
    <property type="project" value="InterPro"/>
</dbReference>
<gene>
    <name evidence="7" type="ORF">IAD32_03215</name>
</gene>
<dbReference type="Pfam" id="PF04101">
    <property type="entry name" value="Glyco_tran_28_C"/>
    <property type="match status" value="1"/>
</dbReference>
<evidence type="ECO:0000256" key="1">
    <source>
        <dbReference type="ARBA" id="ARBA00004370"/>
    </source>
</evidence>
<reference evidence="7" key="1">
    <citation type="submission" date="2020-10" db="EMBL/GenBank/DDBJ databases">
        <authorList>
            <person name="Gilroy R."/>
        </authorList>
    </citation>
    <scope>NUCLEOTIDE SEQUENCE</scope>
    <source>
        <strain evidence="7">ChiSjej1B19-3389</strain>
    </source>
</reference>
<dbReference type="GO" id="GO:0016758">
    <property type="term" value="F:hexosyltransferase activity"/>
    <property type="evidence" value="ECO:0007669"/>
    <property type="project" value="InterPro"/>
</dbReference>
<keyword evidence="3" id="KW-0328">Glycosyltransferase</keyword>
<accession>A0A9D0ZJ30</accession>
<comment type="similarity">
    <text evidence="2">Belongs to the glycosyltransferase 28 family.</text>
</comment>
<evidence type="ECO:0000259" key="5">
    <source>
        <dbReference type="Pfam" id="PF04101"/>
    </source>
</evidence>
<protein>
    <submittedName>
        <fullName evidence="7">Glycosyl transferase</fullName>
    </submittedName>
</protein>
<dbReference type="SUPFAM" id="SSF53756">
    <property type="entry name" value="UDP-Glycosyltransferase/glycogen phosphorylase"/>
    <property type="match status" value="1"/>
</dbReference>
<evidence type="ECO:0000256" key="3">
    <source>
        <dbReference type="ARBA" id="ARBA00022676"/>
    </source>
</evidence>
<dbReference type="InterPro" id="IPR050519">
    <property type="entry name" value="Glycosyltransf_28_UgtP"/>
</dbReference>
<dbReference type="EMBL" id="DVFW01000018">
    <property type="protein sequence ID" value="HIQ80279.1"/>
    <property type="molecule type" value="Genomic_DNA"/>
</dbReference>
<organism evidence="7 8">
    <name type="scientific">Candidatus Scatavimonas merdigallinarum</name>
    <dbReference type="NCBI Taxonomy" id="2840914"/>
    <lineage>
        <taxon>Bacteria</taxon>
        <taxon>Bacillati</taxon>
        <taxon>Bacillota</taxon>
        <taxon>Clostridia</taxon>
        <taxon>Eubacteriales</taxon>
        <taxon>Oscillospiraceae</taxon>
        <taxon>Oscillospiraceae incertae sedis</taxon>
        <taxon>Candidatus Scatavimonas</taxon>
    </lineage>
</organism>
<feature type="domain" description="Glycosyl transferase family 28 C-terminal" evidence="5">
    <location>
        <begin position="204"/>
        <end position="314"/>
    </location>
</feature>
<feature type="domain" description="Diacylglycerol glucosyltransferase N-terminal" evidence="6">
    <location>
        <begin position="14"/>
        <end position="179"/>
    </location>
</feature>
<dbReference type="PANTHER" id="PTHR43025:SF3">
    <property type="entry name" value="MONOGALACTOSYLDIACYLGLYCEROL SYNTHASE 1, CHLOROPLASTIC"/>
    <property type="match status" value="1"/>
</dbReference>
<dbReference type="InterPro" id="IPR007235">
    <property type="entry name" value="Glyco_trans_28_C"/>
</dbReference>
<name>A0A9D0ZJ30_9FIRM</name>
<evidence type="ECO:0000256" key="4">
    <source>
        <dbReference type="ARBA" id="ARBA00022679"/>
    </source>
</evidence>
<keyword evidence="4 7" id="KW-0808">Transferase</keyword>
<comment type="caution">
    <text evidence="7">The sequence shown here is derived from an EMBL/GenBank/DDBJ whole genome shotgun (WGS) entry which is preliminary data.</text>
</comment>
<dbReference type="PANTHER" id="PTHR43025">
    <property type="entry name" value="MONOGALACTOSYLDIACYLGLYCEROL SYNTHASE"/>
    <property type="match status" value="1"/>
</dbReference>
<evidence type="ECO:0000256" key="2">
    <source>
        <dbReference type="ARBA" id="ARBA00006962"/>
    </source>
</evidence>
<dbReference type="Proteomes" id="UP000886787">
    <property type="component" value="Unassembled WGS sequence"/>
</dbReference>
<evidence type="ECO:0000313" key="8">
    <source>
        <dbReference type="Proteomes" id="UP000886787"/>
    </source>
</evidence>
<reference evidence="7" key="2">
    <citation type="journal article" date="2021" name="PeerJ">
        <title>Extensive microbial diversity within the chicken gut microbiome revealed by metagenomics and culture.</title>
        <authorList>
            <person name="Gilroy R."/>
            <person name="Ravi A."/>
            <person name="Getino M."/>
            <person name="Pursley I."/>
            <person name="Horton D.L."/>
            <person name="Alikhan N.F."/>
            <person name="Baker D."/>
            <person name="Gharbi K."/>
            <person name="Hall N."/>
            <person name="Watson M."/>
            <person name="Adriaenssens E.M."/>
            <person name="Foster-Nyarko E."/>
            <person name="Jarju S."/>
            <person name="Secka A."/>
            <person name="Antonio M."/>
            <person name="Oren A."/>
            <person name="Chaudhuri R.R."/>
            <person name="La Ragione R."/>
            <person name="Hildebrand F."/>
            <person name="Pallen M.J."/>
        </authorList>
    </citation>
    <scope>NUCLEOTIDE SEQUENCE</scope>
    <source>
        <strain evidence="7">ChiSjej1B19-3389</strain>
    </source>
</reference>
<comment type="subcellular location">
    <subcellularLocation>
        <location evidence="1">Membrane</location>
    </subcellularLocation>
</comment>
<sequence length="371" mass="41469">MKVLILSCNTGEGHNSAGRAIFEKLLQNGIEAEFADTLSIGSQNASLHVNRLYTNITTKTPSTFKLLYKAGSAVSRLKIKSPVYAVNKLNAKSIYTYILRNNFHAVITSHLFPAETLTSIRKQRGKTFKFLSVATDYTCIPFWEETQPDYYIIPHSELIEEFTEKGIPPKKLLPYGIPVSDAYKTHTEKHCARRELSLDEGKTTLLLMSGSMGFGKPEALVQALCQKFGENTNLVALCGNNKKLENRLRTQFGSYKNVIVRGYTNQVSLYMDACDLLFTKPGGLTSTEAAVKNIPIIHTAPIPGCETKNAQFFAQRYLSVYSPGDPQKAACDAFILLHDPQKKEKMLEMQNRYICKDAADLIYKLLLKICG</sequence>
<dbReference type="InterPro" id="IPR009695">
    <property type="entry name" value="Diacylglyc_glucosyltr_N"/>
</dbReference>
<dbReference type="GO" id="GO:0016020">
    <property type="term" value="C:membrane"/>
    <property type="evidence" value="ECO:0007669"/>
    <property type="project" value="UniProtKB-SubCell"/>
</dbReference>
<dbReference type="Pfam" id="PF06925">
    <property type="entry name" value="MGDG_synth"/>
    <property type="match status" value="1"/>
</dbReference>
<evidence type="ECO:0000259" key="6">
    <source>
        <dbReference type="Pfam" id="PF06925"/>
    </source>
</evidence>
<dbReference type="AlphaFoldDB" id="A0A9D0ZJ30"/>
<evidence type="ECO:0000313" key="7">
    <source>
        <dbReference type="EMBL" id="HIQ80279.1"/>
    </source>
</evidence>
<proteinExistence type="inferred from homology"/>
<dbReference type="Gene3D" id="3.40.50.2000">
    <property type="entry name" value="Glycogen Phosphorylase B"/>
    <property type="match status" value="1"/>
</dbReference>